<dbReference type="Proteomes" id="UP000000644">
    <property type="component" value="Plasmid pPNAP01"/>
</dbReference>
<keyword evidence="3" id="KW-0614">Plasmid</keyword>
<feature type="coiled-coil region" evidence="1">
    <location>
        <begin position="647"/>
        <end position="674"/>
    </location>
</feature>
<evidence type="ECO:0000313" key="3">
    <source>
        <dbReference type="EMBL" id="ABM39543.1"/>
    </source>
</evidence>
<accession>A1VV65</accession>
<proteinExistence type="predicted"/>
<keyword evidence="1" id="KW-0175">Coiled coil</keyword>
<dbReference type="REBASE" id="14600">
    <property type="entry name" value="PnaMcrBP"/>
</dbReference>
<dbReference type="GO" id="GO:0016887">
    <property type="term" value="F:ATP hydrolysis activity"/>
    <property type="evidence" value="ECO:0007669"/>
    <property type="project" value="InterPro"/>
</dbReference>
<dbReference type="InterPro" id="IPR027417">
    <property type="entry name" value="P-loop_NTPase"/>
</dbReference>
<dbReference type="EMBL" id="CP000530">
    <property type="protein sequence ID" value="ABM39543.1"/>
    <property type="molecule type" value="Genomic_DNA"/>
</dbReference>
<dbReference type="SUPFAM" id="SSF52540">
    <property type="entry name" value="P-loop containing nucleoside triphosphate hydrolases"/>
    <property type="match status" value="1"/>
</dbReference>
<name>A1VV65_POLNA</name>
<evidence type="ECO:0000256" key="1">
    <source>
        <dbReference type="SAM" id="Coils"/>
    </source>
</evidence>
<keyword evidence="4" id="KW-1185">Reference proteome</keyword>
<dbReference type="AlphaFoldDB" id="A1VV65"/>
<dbReference type="KEGG" id="pna:Pnap_4260"/>
<dbReference type="HOGENOM" id="CLU_018486_0_0_4"/>
<gene>
    <name evidence="3" type="ordered locus">Pnap_4260</name>
</gene>
<feature type="coiled-coil region" evidence="1">
    <location>
        <begin position="247"/>
        <end position="352"/>
    </location>
</feature>
<protein>
    <recommendedName>
        <fullName evidence="2">ATPase dynein-related AAA domain-containing protein</fullName>
    </recommendedName>
</protein>
<feature type="domain" description="ATPase dynein-related AAA" evidence="2">
    <location>
        <begin position="467"/>
        <end position="606"/>
    </location>
</feature>
<dbReference type="InterPro" id="IPR011704">
    <property type="entry name" value="ATPase_dyneun-rel_AAA"/>
</dbReference>
<evidence type="ECO:0000313" key="4">
    <source>
        <dbReference type="Proteomes" id="UP000000644"/>
    </source>
</evidence>
<dbReference type="GO" id="GO:0005524">
    <property type="term" value="F:ATP binding"/>
    <property type="evidence" value="ECO:0007669"/>
    <property type="project" value="InterPro"/>
</dbReference>
<sequence>MFATVKQAAPVLKMDAPHWDEDQVKDLWGKLPTPEQLRFQVFTDQFTQLGTQMKEAHERFVAAESDFNAQQQAGDAKLAQEISRLGAEHQAISDGHAALSAEREHLRTTQAALENERAGLQQHRLAITRQEEHLTVREAELRGGLVAEREQSLAELRKQVSDLETLRNRLPADMDKERQTLLAQARLDAQALMASAEQHAATLHGREIRLNTLELELDKRNERQQMNEELLQVRCASLTKEIEEGFQRQLDDKEEQLQRRLKDLDKLHNRIDQQQSELDGLESLRDQVGDDPQRMLDELDALRQDKRALDREVQALRANRSEDDANELRSQRDRLQERLTKDENELFDLRHRESVWRSSVTEQQDWQKARKVLEKNRELLHDVVDRLQSDVDGMLSKQKENTVFPELTRMDLELIKPVHTDPVPELKHLVGDLQARILYAEPGKELHFRKEELQLFVGGLAMSQLHIFQGISGTGKTSLATAFAKAVGGECTIVPVQAGWRERADLLGHFNSFEKRYYERNTLQALYRAQTEADQDRLHIVLLDEMNLSRPEQYFAEFLSAMELSERDRWINLMEARPAHGAPTKLRNGRDILLPPNLWFIGTANHDETTNAFADKTHDRAFVLELPKQDTVKEKIAKPQSRASWSFESLNRQFNKARDKYKDQIAELQTLINQSSLTTLLSETFRLGWGNRLESQMQRFVPVVLEAGGSEALAVDHLLASRMFRDGKVIGRHDVDANKLHQVEDALRVMWEDCELTGEPTRCLAALESDIERLDSGR</sequence>
<organism evidence="3 4">
    <name type="scientific">Polaromonas naphthalenivorans (strain CJ2)</name>
    <dbReference type="NCBI Taxonomy" id="365044"/>
    <lineage>
        <taxon>Bacteria</taxon>
        <taxon>Pseudomonadati</taxon>
        <taxon>Pseudomonadota</taxon>
        <taxon>Betaproteobacteria</taxon>
        <taxon>Burkholderiales</taxon>
        <taxon>Comamonadaceae</taxon>
        <taxon>Polaromonas</taxon>
    </lineage>
</organism>
<evidence type="ECO:0000259" key="2">
    <source>
        <dbReference type="Pfam" id="PF07728"/>
    </source>
</evidence>
<geneLocation type="plasmid" evidence="3 4">
    <name>pPNAP01</name>
</geneLocation>
<reference evidence="4" key="1">
    <citation type="journal article" date="2009" name="Environ. Microbiol.">
        <title>The genome of Polaromonas naphthalenivorans strain CJ2, isolated from coal tar-contaminated sediment, reveals physiological and metabolic versatility and evolution through extensive horizontal gene transfer.</title>
        <authorList>
            <person name="Yagi J.M."/>
            <person name="Sims D."/>
            <person name="Brettin T."/>
            <person name="Bruce D."/>
            <person name="Madsen E.L."/>
        </authorList>
    </citation>
    <scope>NUCLEOTIDE SEQUENCE [LARGE SCALE GENOMIC DNA]</scope>
    <source>
        <strain evidence="4">CJ2</strain>
        <plasmid evidence="4">Plasmid pPNAP01</plasmid>
    </source>
</reference>
<dbReference type="Gene3D" id="3.40.50.300">
    <property type="entry name" value="P-loop containing nucleotide triphosphate hydrolases"/>
    <property type="match status" value="1"/>
</dbReference>
<dbReference type="Pfam" id="PF07728">
    <property type="entry name" value="AAA_5"/>
    <property type="match status" value="1"/>
</dbReference>